<dbReference type="PANTHER" id="PTHR39069">
    <property type="entry name" value="ECDYSONE-INDUCIBLE GENE E1, ISOFORM A"/>
    <property type="match status" value="1"/>
</dbReference>
<feature type="disulfide bond" evidence="2">
    <location>
        <begin position="342"/>
        <end position="354"/>
    </location>
</feature>
<evidence type="ECO:0000313" key="5">
    <source>
        <dbReference type="Proteomes" id="UP000728032"/>
    </source>
</evidence>
<accession>A0A7R9QF20</accession>
<dbReference type="EMBL" id="CAJPVJ010000934">
    <property type="protein sequence ID" value="CAG2163723.1"/>
    <property type="molecule type" value="Genomic_DNA"/>
</dbReference>
<dbReference type="EMBL" id="OC915759">
    <property type="protein sequence ID" value="CAD7641845.1"/>
    <property type="molecule type" value="Genomic_DNA"/>
</dbReference>
<dbReference type="SUPFAM" id="SSF57424">
    <property type="entry name" value="LDL receptor-like module"/>
    <property type="match status" value="4"/>
</dbReference>
<feature type="disulfide bond" evidence="2">
    <location>
        <begin position="322"/>
        <end position="337"/>
    </location>
</feature>
<protein>
    <recommendedName>
        <fullName evidence="3">EB domain-containing protein</fullName>
    </recommendedName>
</protein>
<dbReference type="InterPro" id="IPR023415">
    <property type="entry name" value="LDLR_class-A_CS"/>
</dbReference>
<dbReference type="PRINTS" id="PR00261">
    <property type="entry name" value="LDLRECEPTOR"/>
</dbReference>
<feature type="disulfide bond" evidence="2">
    <location>
        <begin position="361"/>
        <end position="376"/>
    </location>
</feature>
<feature type="disulfide bond" evidence="2">
    <location>
        <begin position="349"/>
        <end position="367"/>
    </location>
</feature>
<dbReference type="Proteomes" id="UP000728032">
    <property type="component" value="Unassembled WGS sequence"/>
</dbReference>
<sequence length="463" mass="51173">MEVLTALCLSCDTTQSLHRYVYAAGAQRPIPSDLKVNSECKSSLQCLLFIPNSHCDWDERVCRCQPYYILYNDTTCLPASLLGFGCSVDSQCTLKVPNSQCLDGICQCKPDFIPLRRDKCLPPAKVDDYCLNDQQCRLSDRYTLCKYIIPRIYGKCKCPLSHTTKDNKCLPNLENQCFQDIDCQLATNDSVCRQRANSLASDKDREKESSVCMCREGFEMTDDKLHCKPLPTTTSASAAPINSIDSDDSDADESAFTIEPVSLGKGCKNSLECQIRDPFSACIGGICECIAKTPSCSAANRGCHNDTYQCRNGQCISWYFVCDKHNNCDDGSDEDGCLKHNCPKEAFQCDDGTCLSRGSVCNGKWECPDGSDEARCYKGIPCDDKAFRCKNGQCLPQYAFCNAVSDCIDGSDENETICEKSEVCPKGMFQCENKRCRSSVVLCSGVDGCGDDSDENKCEVCCK</sequence>
<feature type="disulfide bond" evidence="2">
    <location>
        <begin position="424"/>
        <end position="436"/>
    </location>
</feature>
<gene>
    <name evidence="4" type="ORF">ONB1V03_LOCUS3288</name>
</gene>
<dbReference type="PROSITE" id="PS01209">
    <property type="entry name" value="LDLRA_1"/>
    <property type="match status" value="2"/>
</dbReference>
<evidence type="ECO:0000313" key="4">
    <source>
        <dbReference type="EMBL" id="CAD7641845.1"/>
    </source>
</evidence>
<dbReference type="SMART" id="SM00192">
    <property type="entry name" value="LDLa"/>
    <property type="match status" value="4"/>
</dbReference>
<dbReference type="PANTHER" id="PTHR39069:SF8">
    <property type="entry name" value="FI17111P1"/>
    <property type="match status" value="1"/>
</dbReference>
<reference evidence="4" key="1">
    <citation type="submission" date="2020-11" db="EMBL/GenBank/DDBJ databases">
        <authorList>
            <person name="Tran Van P."/>
        </authorList>
    </citation>
    <scope>NUCLEOTIDE SEQUENCE</scope>
</reference>
<dbReference type="Gene3D" id="4.10.400.10">
    <property type="entry name" value="Low-density Lipoprotein Receptor"/>
    <property type="match status" value="4"/>
</dbReference>
<feature type="disulfide bond" evidence="2">
    <location>
        <begin position="303"/>
        <end position="315"/>
    </location>
</feature>
<feature type="domain" description="EB" evidence="3">
    <location>
        <begin position="73"/>
        <end position="120"/>
    </location>
</feature>
<feature type="disulfide bond" evidence="2">
    <location>
        <begin position="443"/>
        <end position="458"/>
    </location>
</feature>
<feature type="disulfide bond" evidence="2">
    <location>
        <begin position="382"/>
        <end position="394"/>
    </location>
</feature>
<keyword evidence="1 2" id="KW-1015">Disulfide bond</keyword>
<proteinExistence type="predicted"/>
<keyword evidence="5" id="KW-1185">Reference proteome</keyword>
<feature type="disulfide bond" evidence="2">
    <location>
        <begin position="431"/>
        <end position="449"/>
    </location>
</feature>
<evidence type="ECO:0000259" key="3">
    <source>
        <dbReference type="Pfam" id="PF01683"/>
    </source>
</evidence>
<dbReference type="InterPro" id="IPR036055">
    <property type="entry name" value="LDL_receptor-like_sf"/>
</dbReference>
<feature type="disulfide bond" evidence="2">
    <location>
        <begin position="310"/>
        <end position="328"/>
    </location>
</feature>
<dbReference type="CDD" id="cd00112">
    <property type="entry name" value="LDLa"/>
    <property type="match status" value="4"/>
</dbReference>
<dbReference type="Pfam" id="PF01683">
    <property type="entry name" value="EB"/>
    <property type="match status" value="1"/>
</dbReference>
<comment type="caution">
    <text evidence="2">Lacks conserved residue(s) required for the propagation of feature annotation.</text>
</comment>
<dbReference type="InterPro" id="IPR006149">
    <property type="entry name" value="EB_dom"/>
</dbReference>
<dbReference type="OrthoDB" id="9978656at2759"/>
<dbReference type="InterPro" id="IPR002172">
    <property type="entry name" value="LDrepeatLR_classA_rpt"/>
</dbReference>
<evidence type="ECO:0000256" key="2">
    <source>
        <dbReference type="PROSITE-ProRule" id="PRU00124"/>
    </source>
</evidence>
<evidence type="ECO:0000256" key="1">
    <source>
        <dbReference type="ARBA" id="ARBA00023157"/>
    </source>
</evidence>
<dbReference type="PROSITE" id="PS50068">
    <property type="entry name" value="LDLRA_2"/>
    <property type="match status" value="4"/>
</dbReference>
<organism evidence="4">
    <name type="scientific">Oppiella nova</name>
    <dbReference type="NCBI Taxonomy" id="334625"/>
    <lineage>
        <taxon>Eukaryota</taxon>
        <taxon>Metazoa</taxon>
        <taxon>Ecdysozoa</taxon>
        <taxon>Arthropoda</taxon>
        <taxon>Chelicerata</taxon>
        <taxon>Arachnida</taxon>
        <taxon>Acari</taxon>
        <taxon>Acariformes</taxon>
        <taxon>Sarcoptiformes</taxon>
        <taxon>Oribatida</taxon>
        <taxon>Brachypylina</taxon>
        <taxon>Oppioidea</taxon>
        <taxon>Oppiidae</taxon>
        <taxon>Oppiella</taxon>
    </lineage>
</organism>
<name>A0A7R9QF20_9ACAR</name>
<feature type="disulfide bond" evidence="2">
    <location>
        <begin position="389"/>
        <end position="407"/>
    </location>
</feature>
<dbReference type="AlphaFoldDB" id="A0A7R9QF20"/>
<dbReference type="Pfam" id="PF00057">
    <property type="entry name" value="Ldl_recept_a"/>
    <property type="match status" value="3"/>
</dbReference>